<dbReference type="EMBL" id="RDSM01000003">
    <property type="protein sequence ID" value="RXH54991.1"/>
    <property type="molecule type" value="Genomic_DNA"/>
</dbReference>
<name>A0A4Q0T0H4_9BACT</name>
<proteinExistence type="predicted"/>
<keyword evidence="1" id="KW-0472">Membrane</keyword>
<feature type="transmembrane region" description="Helical" evidence="1">
    <location>
        <begin position="29"/>
        <end position="52"/>
    </location>
</feature>
<comment type="caution">
    <text evidence="2">The sequence shown here is derived from an EMBL/GenBank/DDBJ whole genome shotgun (WGS) entry which is preliminary data.</text>
</comment>
<dbReference type="Proteomes" id="UP000289437">
    <property type="component" value="Unassembled WGS sequence"/>
</dbReference>
<accession>A0A4Q0T0H4</accession>
<protein>
    <submittedName>
        <fullName evidence="2">Uncharacterized protein</fullName>
    </submittedName>
</protein>
<dbReference type="AlphaFoldDB" id="A0A4Q0T0H4"/>
<keyword evidence="1" id="KW-0812">Transmembrane</keyword>
<keyword evidence="1" id="KW-1133">Transmembrane helix</keyword>
<organism evidence="2 3">
    <name type="scientific">Granulicella sibirica</name>
    <dbReference type="NCBI Taxonomy" id="2479048"/>
    <lineage>
        <taxon>Bacteria</taxon>
        <taxon>Pseudomonadati</taxon>
        <taxon>Acidobacteriota</taxon>
        <taxon>Terriglobia</taxon>
        <taxon>Terriglobales</taxon>
        <taxon>Acidobacteriaceae</taxon>
        <taxon>Granulicella</taxon>
    </lineage>
</organism>
<sequence length="56" mass="6122">MKNPFQGIAESFILTVGITPPTPEKERAATIFISAMLFGTILFALAVGVFILRRII</sequence>
<reference evidence="2 3" key="1">
    <citation type="submission" date="2018-11" db="EMBL/GenBank/DDBJ databases">
        <authorList>
            <person name="Mardanov A.V."/>
            <person name="Ravin N.V."/>
            <person name="Dedysh S.N."/>
        </authorList>
    </citation>
    <scope>NUCLEOTIDE SEQUENCE [LARGE SCALE GENOMIC DNA]</scope>
    <source>
        <strain evidence="2 3">AF10</strain>
    </source>
</reference>
<keyword evidence="3" id="KW-1185">Reference proteome</keyword>
<dbReference type="OrthoDB" id="122903at2"/>
<evidence type="ECO:0000256" key="1">
    <source>
        <dbReference type="SAM" id="Phobius"/>
    </source>
</evidence>
<dbReference type="RefSeq" id="WP_161571065.1">
    <property type="nucleotide sequence ID" value="NZ_RDSM01000003.1"/>
</dbReference>
<evidence type="ECO:0000313" key="2">
    <source>
        <dbReference type="EMBL" id="RXH54991.1"/>
    </source>
</evidence>
<gene>
    <name evidence="2" type="ORF">GRAN_4095</name>
</gene>
<evidence type="ECO:0000313" key="3">
    <source>
        <dbReference type="Proteomes" id="UP000289437"/>
    </source>
</evidence>
<reference evidence="3" key="2">
    <citation type="submission" date="2019-02" db="EMBL/GenBank/DDBJ databases">
        <title>Granulicella sibirica sp. nov., a psychrotolerant acidobacterium isolated from an organic soil layer in forested tundra, West Siberia.</title>
        <authorList>
            <person name="Oshkin I.Y."/>
            <person name="Kulichevskaya I.S."/>
            <person name="Rijpstra W.I.C."/>
            <person name="Sinninghe Damste J.S."/>
            <person name="Rakitin A.L."/>
            <person name="Ravin N.V."/>
            <person name="Dedysh S.N."/>
        </authorList>
    </citation>
    <scope>NUCLEOTIDE SEQUENCE [LARGE SCALE GENOMIC DNA]</scope>
    <source>
        <strain evidence="3">AF10</strain>
    </source>
</reference>